<dbReference type="AlphaFoldDB" id="A0A1X7TLX3"/>
<keyword evidence="1" id="KW-1133">Transmembrane helix</keyword>
<evidence type="ECO:0000256" key="1">
    <source>
        <dbReference type="SAM" id="Phobius"/>
    </source>
</evidence>
<proteinExistence type="predicted"/>
<name>A0A1X7TLX3_AMPQE</name>
<sequence length="71" mass="8338">MQPEIEILLIIKMILEILVQYLLVTFLCQLKRRTYSSWSSPLVRSSRHGNDQLWFLLVSFLLELLGNSENS</sequence>
<evidence type="ECO:0000313" key="2">
    <source>
        <dbReference type="EnsemblMetazoa" id="Aqu2.1.15917_001"/>
    </source>
</evidence>
<organism evidence="2">
    <name type="scientific">Amphimedon queenslandica</name>
    <name type="common">Sponge</name>
    <dbReference type="NCBI Taxonomy" id="400682"/>
    <lineage>
        <taxon>Eukaryota</taxon>
        <taxon>Metazoa</taxon>
        <taxon>Porifera</taxon>
        <taxon>Demospongiae</taxon>
        <taxon>Heteroscleromorpha</taxon>
        <taxon>Haplosclerida</taxon>
        <taxon>Niphatidae</taxon>
        <taxon>Amphimedon</taxon>
    </lineage>
</organism>
<reference evidence="2" key="1">
    <citation type="submission" date="2017-05" db="UniProtKB">
        <authorList>
            <consortium name="EnsemblMetazoa"/>
        </authorList>
    </citation>
    <scope>IDENTIFICATION</scope>
</reference>
<accession>A0A1X7TLX3</accession>
<protein>
    <submittedName>
        <fullName evidence="2">Uncharacterized protein</fullName>
    </submittedName>
</protein>
<keyword evidence="1" id="KW-0812">Transmembrane</keyword>
<dbReference type="EnsemblMetazoa" id="Aqu2.1.15917_001">
    <property type="protein sequence ID" value="Aqu2.1.15917_001"/>
    <property type="gene ID" value="Aqu2.1.15917"/>
</dbReference>
<keyword evidence="1" id="KW-0472">Membrane</keyword>
<dbReference type="InParanoid" id="A0A1X7TLX3"/>
<feature type="transmembrane region" description="Helical" evidence="1">
    <location>
        <begin position="6"/>
        <end position="28"/>
    </location>
</feature>